<sequence length="838" mass="93876">MQKNYDQETKKLLDSAFTLAYENNNSTVEPEHLLRVILEEKQTTLKPEDKRIISEILLTKIHAFPKQQDAPVPNIGTSLLKVIMESEKIATTRNESVTPAHLLSSLLEIPKIKSIFTSKNIELPSLVKSDALSQFSVDMIEQARQNLLDPVIGRDEEIRLVMEILAKKTKSNPILVGNPGVGKTAIVSGLAQLIAKNKVPTLANAKIYNIDVGAMVAGTSLRGAFEERLKKVIKEAEKSPNIILFIDEIHIVLSAGSTGESAMDAANMLKPSLASGAIKCIGATTFEEYRKYIEKDPAFARRFVQVTVKEPNIEDTVTMLRGMRERMELHHGIKISDDALVFAAKCAKKYIPRRHLPDSAIDLIDTACASMVIDLEGEPQELLNIKGKIWSAELEKAALELDLGRIKNQQDNLIEERLKETETKIQRLNNELKPLEENFYKGKGRILEIKKIKKRIDDLNSKLSNAERDRDIYTVVDIQQNILPILKEKLEKLEKESIIGEIIGPNNVAEVLSRWVGINVGRITLKENERLLNMGDRIKSRIFGQDTAVDTVVRCLLQNRVGLSVPNKPIGTFLFLGPTGVGKTELAKALSYELFDDEKNMVCIDMSEYGNEMSVSKLVGVSAGYVGYGEGGVLTEAVRNKPYNVVLLDEVDLAHSRALNLLYQILDEGRVMDGKGVVVDFTNTVIIMTSNIGQNEILSSKNVEEVKGIVENKIVEKFGMALFNRMDGVVYFNVLTIEVMSKIFDYNLNQMNKRLKEKKLMLKVSDRVKDDVLARCFNQFYGARPLKRYMQKNFMDGVTRLILSHGSEIEKGIISCYCDDEGIIGEIVGDYVYVLDVL</sequence>
<evidence type="ECO:0000313" key="10">
    <source>
        <dbReference type="Proteomes" id="UP000292362"/>
    </source>
</evidence>
<dbReference type="Proteomes" id="UP000292362">
    <property type="component" value="Unassembled WGS sequence"/>
</dbReference>
<keyword evidence="4" id="KW-0067">ATP-binding</keyword>
<dbReference type="PANTHER" id="PTHR11638">
    <property type="entry name" value="ATP-DEPENDENT CLP PROTEASE"/>
    <property type="match status" value="1"/>
</dbReference>
<dbReference type="Pfam" id="PF02861">
    <property type="entry name" value="Clp_N"/>
    <property type="match status" value="1"/>
</dbReference>
<dbReference type="SUPFAM" id="SSF81923">
    <property type="entry name" value="Double Clp-N motif"/>
    <property type="match status" value="1"/>
</dbReference>
<evidence type="ECO:0000259" key="8">
    <source>
        <dbReference type="SMART" id="SM01086"/>
    </source>
</evidence>
<organism evidence="9 10">
    <name type="scientific">Hamiltosporidium tvaerminnensis</name>
    <dbReference type="NCBI Taxonomy" id="1176355"/>
    <lineage>
        <taxon>Eukaryota</taxon>
        <taxon>Fungi</taxon>
        <taxon>Fungi incertae sedis</taxon>
        <taxon>Microsporidia</taxon>
        <taxon>Dubosqiidae</taxon>
        <taxon>Hamiltosporidium</taxon>
    </lineage>
</organism>
<dbReference type="Pfam" id="PF00004">
    <property type="entry name" value="AAA"/>
    <property type="match status" value="1"/>
</dbReference>
<evidence type="ECO:0000256" key="5">
    <source>
        <dbReference type="ARBA" id="ARBA00023186"/>
    </source>
</evidence>
<keyword evidence="6" id="KW-0175">Coiled coil</keyword>
<dbReference type="GO" id="GO:0016887">
    <property type="term" value="F:ATP hydrolysis activity"/>
    <property type="evidence" value="ECO:0007669"/>
    <property type="project" value="InterPro"/>
</dbReference>
<dbReference type="AlphaFoldDB" id="A0A4Q9LAZ1"/>
<feature type="domain" description="AAA+ ATPase" evidence="7">
    <location>
        <begin position="569"/>
        <end position="736"/>
    </location>
</feature>
<dbReference type="InterPro" id="IPR018368">
    <property type="entry name" value="ClpA/B_CS1"/>
</dbReference>
<keyword evidence="5" id="KW-0143">Chaperone</keyword>
<dbReference type="Gene3D" id="3.40.50.300">
    <property type="entry name" value="P-loop containing nucleotide triphosphate hydrolases"/>
    <property type="match status" value="3"/>
</dbReference>
<dbReference type="InterPro" id="IPR003959">
    <property type="entry name" value="ATPase_AAA_core"/>
</dbReference>
<evidence type="ECO:0000256" key="6">
    <source>
        <dbReference type="SAM" id="Coils"/>
    </source>
</evidence>
<name>A0A4Q9LAZ1_9MICR</name>
<dbReference type="Pfam" id="PF10431">
    <property type="entry name" value="ClpB_D2-small"/>
    <property type="match status" value="1"/>
</dbReference>
<feature type="domain" description="Clp ATPase C-terminal" evidence="8">
    <location>
        <begin position="735"/>
        <end position="824"/>
    </location>
</feature>
<dbReference type="Pfam" id="PF07724">
    <property type="entry name" value="AAA_2"/>
    <property type="match status" value="1"/>
</dbReference>
<comment type="similarity">
    <text evidence="1">Belongs to the ClpA/ClpB family.</text>
</comment>
<protein>
    <submittedName>
        <fullName evidence="9">ATP binding subunit of chaperone protease</fullName>
    </submittedName>
</protein>
<keyword evidence="3" id="KW-0547">Nucleotide-binding</keyword>
<dbReference type="SUPFAM" id="SSF52540">
    <property type="entry name" value="P-loop containing nucleoside triphosphate hydrolases"/>
    <property type="match status" value="2"/>
</dbReference>
<dbReference type="Pfam" id="PF17871">
    <property type="entry name" value="AAA_lid_9"/>
    <property type="match status" value="1"/>
</dbReference>
<keyword evidence="9" id="KW-0645">Protease</keyword>
<dbReference type="GO" id="GO:0005524">
    <property type="term" value="F:ATP binding"/>
    <property type="evidence" value="ECO:0007669"/>
    <property type="project" value="UniProtKB-KW"/>
</dbReference>
<dbReference type="GO" id="GO:0006508">
    <property type="term" value="P:proteolysis"/>
    <property type="evidence" value="ECO:0007669"/>
    <property type="project" value="UniProtKB-KW"/>
</dbReference>
<dbReference type="InterPro" id="IPR004176">
    <property type="entry name" value="Clp_R_N"/>
</dbReference>
<reference evidence="9 10" key="1">
    <citation type="submission" date="2017-12" db="EMBL/GenBank/DDBJ databases">
        <authorList>
            <person name="Pombert J.-F."/>
            <person name="Haag K.L."/>
            <person name="Ebert D."/>
        </authorList>
    </citation>
    <scope>NUCLEOTIDE SEQUENCE [LARGE SCALE GENOMIC DNA]</scope>
    <source>
        <strain evidence="9">FI-OER-3-3</strain>
    </source>
</reference>
<evidence type="ECO:0000256" key="3">
    <source>
        <dbReference type="ARBA" id="ARBA00022741"/>
    </source>
</evidence>
<dbReference type="PRINTS" id="PR00300">
    <property type="entry name" value="CLPPROTEASEA"/>
</dbReference>
<comment type="caution">
    <text evidence="9">The sequence shown here is derived from an EMBL/GenBank/DDBJ whole genome shotgun (WGS) entry which is preliminary data.</text>
</comment>
<dbReference type="VEuPathDB" id="MicrosporidiaDB:CWI37_0065p0040"/>
<proteinExistence type="inferred from homology"/>
<dbReference type="GO" id="GO:0008233">
    <property type="term" value="F:peptidase activity"/>
    <property type="evidence" value="ECO:0007669"/>
    <property type="project" value="UniProtKB-KW"/>
</dbReference>
<dbReference type="InterPro" id="IPR041546">
    <property type="entry name" value="ClpA/ClpB_AAA_lid"/>
</dbReference>
<evidence type="ECO:0000259" key="7">
    <source>
        <dbReference type="SMART" id="SM00382"/>
    </source>
</evidence>
<evidence type="ECO:0000256" key="4">
    <source>
        <dbReference type="ARBA" id="ARBA00022840"/>
    </source>
</evidence>
<evidence type="ECO:0000313" key="9">
    <source>
        <dbReference type="EMBL" id="TBU04977.1"/>
    </source>
</evidence>
<dbReference type="InterPro" id="IPR027417">
    <property type="entry name" value="P-loop_NTPase"/>
</dbReference>
<dbReference type="SMART" id="SM00382">
    <property type="entry name" value="AAA"/>
    <property type="match status" value="2"/>
</dbReference>
<feature type="coiled-coil region" evidence="6">
    <location>
        <begin position="396"/>
        <end position="496"/>
    </location>
</feature>
<dbReference type="InterPro" id="IPR001270">
    <property type="entry name" value="ClpA/B"/>
</dbReference>
<dbReference type="GO" id="GO:0005737">
    <property type="term" value="C:cytoplasm"/>
    <property type="evidence" value="ECO:0007669"/>
    <property type="project" value="TreeGrafter"/>
</dbReference>
<evidence type="ECO:0000256" key="1">
    <source>
        <dbReference type="ARBA" id="ARBA00008675"/>
    </source>
</evidence>
<dbReference type="InterPro" id="IPR003593">
    <property type="entry name" value="AAA+_ATPase"/>
</dbReference>
<dbReference type="CDD" id="cd19499">
    <property type="entry name" value="RecA-like_ClpB_Hsp104-like"/>
    <property type="match status" value="1"/>
</dbReference>
<feature type="domain" description="AAA+ ATPase" evidence="7">
    <location>
        <begin position="169"/>
        <end position="314"/>
    </location>
</feature>
<dbReference type="GO" id="GO:0034605">
    <property type="term" value="P:cellular response to heat"/>
    <property type="evidence" value="ECO:0007669"/>
    <property type="project" value="TreeGrafter"/>
</dbReference>
<dbReference type="InterPro" id="IPR050130">
    <property type="entry name" value="ClpA_ClpB"/>
</dbReference>
<dbReference type="FunFam" id="3.40.50.300:FF:000120">
    <property type="entry name" value="ATP-dependent chaperone ClpB"/>
    <property type="match status" value="1"/>
</dbReference>
<evidence type="ECO:0000256" key="2">
    <source>
        <dbReference type="ARBA" id="ARBA00022737"/>
    </source>
</evidence>
<dbReference type="PANTHER" id="PTHR11638:SF18">
    <property type="entry name" value="HEAT SHOCK PROTEIN 104"/>
    <property type="match status" value="1"/>
</dbReference>
<dbReference type="Gene3D" id="1.10.1780.10">
    <property type="entry name" value="Clp, N-terminal domain"/>
    <property type="match status" value="1"/>
</dbReference>
<dbReference type="InterPro" id="IPR036628">
    <property type="entry name" value="Clp_N_dom_sf"/>
</dbReference>
<dbReference type="CDD" id="cd00009">
    <property type="entry name" value="AAA"/>
    <property type="match status" value="1"/>
</dbReference>
<dbReference type="FunFam" id="3.40.50.300:FF:000025">
    <property type="entry name" value="ATP-dependent Clp protease subunit"/>
    <property type="match status" value="1"/>
</dbReference>
<gene>
    <name evidence="9" type="ORF">CWI37_0065p0040</name>
</gene>
<dbReference type="Gene3D" id="1.10.8.60">
    <property type="match status" value="1"/>
</dbReference>
<keyword evidence="9" id="KW-0378">Hydrolase</keyword>
<accession>A0A4Q9LAZ1</accession>
<dbReference type="EMBL" id="PITJ01000065">
    <property type="protein sequence ID" value="TBU04977.1"/>
    <property type="molecule type" value="Genomic_DNA"/>
</dbReference>
<dbReference type="InterPro" id="IPR019489">
    <property type="entry name" value="Clp_ATPase_C"/>
</dbReference>
<dbReference type="PROSITE" id="PS00870">
    <property type="entry name" value="CLPAB_1"/>
    <property type="match status" value="1"/>
</dbReference>
<dbReference type="SMART" id="SM01086">
    <property type="entry name" value="ClpB_D2-small"/>
    <property type="match status" value="1"/>
</dbReference>
<keyword evidence="2" id="KW-0677">Repeat</keyword>